<dbReference type="InterPro" id="IPR011063">
    <property type="entry name" value="TilS/TtcA_N"/>
</dbReference>
<evidence type="ECO:0000313" key="7">
    <source>
        <dbReference type="EMBL" id="KAF6229038.1"/>
    </source>
</evidence>
<dbReference type="AlphaFoldDB" id="A0A8H6FIB5"/>
<keyword evidence="3" id="KW-0547">Nucleotide-binding</keyword>
<keyword evidence="4" id="KW-0067">ATP-binding</keyword>
<evidence type="ECO:0000256" key="5">
    <source>
        <dbReference type="SAM" id="MobiDB-lite"/>
    </source>
</evidence>
<dbReference type="Gene3D" id="3.40.50.620">
    <property type="entry name" value="HUPs"/>
    <property type="match status" value="1"/>
</dbReference>
<organism evidence="7 8">
    <name type="scientific">Letharia lupina</name>
    <dbReference type="NCBI Taxonomy" id="560253"/>
    <lineage>
        <taxon>Eukaryota</taxon>
        <taxon>Fungi</taxon>
        <taxon>Dikarya</taxon>
        <taxon>Ascomycota</taxon>
        <taxon>Pezizomycotina</taxon>
        <taxon>Lecanoromycetes</taxon>
        <taxon>OSLEUM clade</taxon>
        <taxon>Lecanoromycetidae</taxon>
        <taxon>Lecanorales</taxon>
        <taxon>Lecanorineae</taxon>
        <taxon>Parmeliaceae</taxon>
        <taxon>Letharia</taxon>
    </lineage>
</organism>
<dbReference type="RefSeq" id="XP_037156680.1">
    <property type="nucleotide sequence ID" value="XM_037298045.1"/>
</dbReference>
<evidence type="ECO:0000256" key="1">
    <source>
        <dbReference type="ARBA" id="ARBA00022598"/>
    </source>
</evidence>
<feature type="region of interest" description="Disordered" evidence="5">
    <location>
        <begin position="83"/>
        <end position="102"/>
    </location>
</feature>
<comment type="caution">
    <text evidence="7">The sequence shown here is derived from an EMBL/GenBank/DDBJ whole genome shotgun (WGS) entry which is preliminary data.</text>
</comment>
<dbReference type="GO" id="GO:0005524">
    <property type="term" value="F:ATP binding"/>
    <property type="evidence" value="ECO:0007669"/>
    <property type="project" value="UniProtKB-KW"/>
</dbReference>
<name>A0A8H6FIB5_9LECA</name>
<reference evidence="7 8" key="1">
    <citation type="journal article" date="2020" name="Genomics">
        <title>Complete, high-quality genomes from long-read metagenomic sequencing of two wolf lichen thalli reveals enigmatic genome architecture.</title>
        <authorList>
            <person name="McKenzie S.K."/>
            <person name="Walston R.F."/>
            <person name="Allen J.L."/>
        </authorList>
    </citation>
    <scope>NUCLEOTIDE SEQUENCE [LARGE SCALE GENOMIC DNA]</scope>
    <source>
        <strain evidence="7">WasteWater1</strain>
    </source>
</reference>
<evidence type="ECO:0000256" key="4">
    <source>
        <dbReference type="ARBA" id="ARBA00022840"/>
    </source>
</evidence>
<dbReference type="GeneID" id="59335552"/>
<dbReference type="GO" id="GO:0016879">
    <property type="term" value="F:ligase activity, forming carbon-nitrogen bonds"/>
    <property type="evidence" value="ECO:0007669"/>
    <property type="project" value="InterPro"/>
</dbReference>
<dbReference type="SUPFAM" id="SSF52402">
    <property type="entry name" value="Adenine nucleotide alpha hydrolases-like"/>
    <property type="match status" value="1"/>
</dbReference>
<dbReference type="Proteomes" id="UP000593566">
    <property type="component" value="Unassembled WGS sequence"/>
</dbReference>
<accession>A0A8H6FIB5</accession>
<dbReference type="Pfam" id="PF01171">
    <property type="entry name" value="ATP_bind_3"/>
    <property type="match status" value="1"/>
</dbReference>
<dbReference type="GO" id="GO:0008033">
    <property type="term" value="P:tRNA processing"/>
    <property type="evidence" value="ECO:0007669"/>
    <property type="project" value="UniProtKB-KW"/>
</dbReference>
<evidence type="ECO:0000259" key="6">
    <source>
        <dbReference type="Pfam" id="PF01171"/>
    </source>
</evidence>
<feature type="compositionally biased region" description="Basic and acidic residues" evidence="5">
    <location>
        <begin position="87"/>
        <end position="96"/>
    </location>
</feature>
<keyword evidence="2" id="KW-0819">tRNA processing</keyword>
<dbReference type="InterPro" id="IPR014729">
    <property type="entry name" value="Rossmann-like_a/b/a_fold"/>
</dbReference>
<dbReference type="InterPro" id="IPR012094">
    <property type="entry name" value="tRNA_Ile_lys_synt"/>
</dbReference>
<proteinExistence type="predicted"/>
<feature type="domain" description="tRNA(Ile)-lysidine/2-thiocytidine synthase N-terminal" evidence="6">
    <location>
        <begin position="39"/>
        <end position="162"/>
    </location>
</feature>
<keyword evidence="1" id="KW-0436">Ligase</keyword>
<gene>
    <name evidence="7" type="ORF">HO133_007152</name>
</gene>
<dbReference type="PANTHER" id="PTHR43033:SF1">
    <property type="entry name" value="TRNA(ILE)-LYSIDINE SYNTHASE-RELATED"/>
    <property type="match status" value="1"/>
</dbReference>
<sequence length="500" mass="56068">MGAVRVPKTPRIGIAVSGGVDSMALTALYLIEWELDVAQAETVLMRLASGHKGLGLHGMRSITDIPECWGVHGVHRSGTRDLAASGLRREEDKDPASPHAKGLQRILARDDIFEKGGVQILRPLLGFSKERLIQTCRAQDLAWEEDKTNKDAWRTPRNNIRELLHSAKLPQALQKTSMLHLAKQTSDNMHKVNTTVQRILSCCEILLLDVRSGRLIVRLPINQFLPRDDFERGKGWAVYEGQHRFTATLLLKRLVEIVTPQEEVSLQSLKQAAVSIFPELVGADRRLQPTSFTGGGAQFQRLHSPLPAPRSDLGPAISGISEDLDSVFVWKLTRQPFSEAPLSLTIQPSANTQSKIADNPPSWSSWQLWDGRYWIRLLNRSCWPLVVRSFQLADLKYLRSTFTPQRYKEFHQFLLLAAPDKVRWTLLAVAELADDTLPLGRVLALPTLGQAGIFDISDGNGTEKVDWQVRYKYVGLGYQLSDDSPGNISRNRSLITSWKD</sequence>
<evidence type="ECO:0000256" key="2">
    <source>
        <dbReference type="ARBA" id="ARBA00022694"/>
    </source>
</evidence>
<evidence type="ECO:0000256" key="3">
    <source>
        <dbReference type="ARBA" id="ARBA00022741"/>
    </source>
</evidence>
<keyword evidence="8" id="KW-1185">Reference proteome</keyword>
<evidence type="ECO:0000313" key="8">
    <source>
        <dbReference type="Proteomes" id="UP000593566"/>
    </source>
</evidence>
<dbReference type="EMBL" id="JACCJB010000003">
    <property type="protein sequence ID" value="KAF6229038.1"/>
    <property type="molecule type" value="Genomic_DNA"/>
</dbReference>
<dbReference type="PANTHER" id="PTHR43033">
    <property type="entry name" value="TRNA(ILE)-LYSIDINE SYNTHASE-RELATED"/>
    <property type="match status" value="1"/>
</dbReference>
<protein>
    <recommendedName>
        <fullName evidence="6">tRNA(Ile)-lysidine/2-thiocytidine synthase N-terminal domain-containing protein</fullName>
    </recommendedName>
</protein>